<sequence>MAFDLKLGNSGVSFRLKAVIYHGSDHFTMRIWKGHTDIWTYDGMDQGGAFVYEGKANSVRRLRMLGSRVAVAAMYTSI</sequence>
<gene>
    <name evidence="1" type="ORF">BD626DRAFT_415127</name>
</gene>
<evidence type="ECO:0000313" key="1">
    <source>
        <dbReference type="EMBL" id="TRM55922.1"/>
    </source>
</evidence>
<dbReference type="EMBL" id="VDMD01000088">
    <property type="protein sequence ID" value="TRM55922.1"/>
    <property type="molecule type" value="Genomic_DNA"/>
</dbReference>
<accession>A0A550BTQ7</accession>
<name>A0A550BTQ7_9AGAR</name>
<organism evidence="1 2">
    <name type="scientific">Schizophyllum amplum</name>
    <dbReference type="NCBI Taxonomy" id="97359"/>
    <lineage>
        <taxon>Eukaryota</taxon>
        <taxon>Fungi</taxon>
        <taxon>Dikarya</taxon>
        <taxon>Basidiomycota</taxon>
        <taxon>Agaricomycotina</taxon>
        <taxon>Agaricomycetes</taxon>
        <taxon>Agaricomycetidae</taxon>
        <taxon>Agaricales</taxon>
        <taxon>Schizophyllaceae</taxon>
        <taxon>Schizophyllum</taxon>
    </lineage>
</organism>
<keyword evidence="2" id="KW-1185">Reference proteome</keyword>
<evidence type="ECO:0000313" key="2">
    <source>
        <dbReference type="Proteomes" id="UP000320762"/>
    </source>
</evidence>
<proteinExistence type="predicted"/>
<dbReference type="Proteomes" id="UP000320762">
    <property type="component" value="Unassembled WGS sequence"/>
</dbReference>
<comment type="caution">
    <text evidence="1">The sequence shown here is derived from an EMBL/GenBank/DDBJ whole genome shotgun (WGS) entry which is preliminary data.</text>
</comment>
<dbReference type="OrthoDB" id="2629491at2759"/>
<protein>
    <submittedName>
        <fullName evidence="1">Uncharacterized protein</fullName>
    </submittedName>
</protein>
<reference evidence="1 2" key="1">
    <citation type="journal article" date="2019" name="New Phytol.">
        <title>Comparative genomics reveals unique wood-decay strategies and fruiting body development in the Schizophyllaceae.</title>
        <authorList>
            <person name="Almasi E."/>
            <person name="Sahu N."/>
            <person name="Krizsan K."/>
            <person name="Balint B."/>
            <person name="Kovacs G.M."/>
            <person name="Kiss B."/>
            <person name="Cseklye J."/>
            <person name="Drula E."/>
            <person name="Henrissat B."/>
            <person name="Nagy I."/>
            <person name="Chovatia M."/>
            <person name="Adam C."/>
            <person name="LaButti K."/>
            <person name="Lipzen A."/>
            <person name="Riley R."/>
            <person name="Grigoriev I.V."/>
            <person name="Nagy L.G."/>
        </authorList>
    </citation>
    <scope>NUCLEOTIDE SEQUENCE [LARGE SCALE GENOMIC DNA]</scope>
    <source>
        <strain evidence="1 2">NL-1724</strain>
    </source>
</reference>
<dbReference type="AlphaFoldDB" id="A0A550BTQ7"/>